<dbReference type="EMBL" id="JACSPN010000005">
    <property type="protein sequence ID" value="MBE7699779.1"/>
    <property type="molecule type" value="Genomic_DNA"/>
</dbReference>
<dbReference type="RefSeq" id="WP_193719081.1">
    <property type="nucleotide sequence ID" value="NZ_JACSPN010000005.1"/>
</dbReference>
<feature type="transmembrane region" description="Helical" evidence="1">
    <location>
        <begin position="180"/>
        <end position="198"/>
    </location>
</feature>
<feature type="transmembrane region" description="Helical" evidence="1">
    <location>
        <begin position="250"/>
        <end position="270"/>
    </location>
</feature>
<dbReference type="Proteomes" id="UP000822993">
    <property type="component" value="Unassembled WGS sequence"/>
</dbReference>
<evidence type="ECO:0000256" key="1">
    <source>
        <dbReference type="SAM" id="Phobius"/>
    </source>
</evidence>
<gene>
    <name evidence="2" type="ORF">H9623_05570</name>
</gene>
<feature type="transmembrane region" description="Helical" evidence="1">
    <location>
        <begin position="131"/>
        <end position="149"/>
    </location>
</feature>
<sequence>MTAAGAEHGQTDQALPVAPVLVRDYRRLVRLFPFAYRRDHGTEVLGHLLDGAAPGQSRPTPAERTDLLRAAAREWLLAPLGSTARQRRAATGLLTVLLPAVLGIHAARALAHAAWTLGGDGAPLLLQVAPLAPTWAVWCVGVVAVLAGLARTGRALVAAAAVAGLVTLVVLVGSGREHTAYLEAGWVLGLVAHAVVVAEHDRRLAPGRRWGRAAGTAGAVVGALGAYVMVIAPDNAWNGAPWWVAPYGSAWTLGGFVAPVVAVLAGAALWSRTRQAVPVLLGGVVGVGLGRSGLFWSGNVNAEAVDAGNVLALVGCALLAVVAARWVVNRLDELAEVRAAHRALLGTPT</sequence>
<name>A0A9D5U8K2_9CELL</name>
<organism evidence="2 3">
    <name type="scientific">Oerskovia douganii</name>
    <dbReference type="NCBI Taxonomy" id="2762210"/>
    <lineage>
        <taxon>Bacteria</taxon>
        <taxon>Bacillati</taxon>
        <taxon>Actinomycetota</taxon>
        <taxon>Actinomycetes</taxon>
        <taxon>Micrococcales</taxon>
        <taxon>Cellulomonadaceae</taxon>
        <taxon>Oerskovia</taxon>
    </lineage>
</organism>
<feature type="transmembrane region" description="Helical" evidence="1">
    <location>
        <begin position="277"/>
        <end position="298"/>
    </location>
</feature>
<comment type="caution">
    <text evidence="2">The sequence shown here is derived from an EMBL/GenBank/DDBJ whole genome shotgun (WGS) entry which is preliminary data.</text>
</comment>
<keyword evidence="1" id="KW-0812">Transmembrane</keyword>
<evidence type="ECO:0000313" key="2">
    <source>
        <dbReference type="EMBL" id="MBE7699779.1"/>
    </source>
</evidence>
<dbReference type="AlphaFoldDB" id="A0A9D5U8K2"/>
<accession>A0A9D5U8K2</accession>
<protein>
    <submittedName>
        <fullName evidence="2">Uncharacterized protein</fullName>
    </submittedName>
</protein>
<feature type="transmembrane region" description="Helical" evidence="1">
    <location>
        <begin position="210"/>
        <end position="230"/>
    </location>
</feature>
<proteinExistence type="predicted"/>
<feature type="transmembrane region" description="Helical" evidence="1">
    <location>
        <begin position="89"/>
        <end position="111"/>
    </location>
</feature>
<keyword evidence="3" id="KW-1185">Reference proteome</keyword>
<reference evidence="2 3" key="1">
    <citation type="submission" date="2020-08" db="EMBL/GenBank/DDBJ databases">
        <title>A Genomic Blueprint of the Chicken Gut Microbiome.</title>
        <authorList>
            <person name="Gilroy R."/>
            <person name="Ravi A."/>
            <person name="Getino M."/>
            <person name="Pursley I."/>
            <person name="Horton D.L."/>
            <person name="Alikhan N.-F."/>
            <person name="Baker D."/>
            <person name="Gharbi K."/>
            <person name="Hall N."/>
            <person name="Watson M."/>
            <person name="Adriaenssens E.M."/>
            <person name="Foster-Nyarko E."/>
            <person name="Jarju S."/>
            <person name="Secka A."/>
            <person name="Antonio M."/>
            <person name="Oren A."/>
            <person name="Chaudhuri R."/>
            <person name="La Ragione R.M."/>
            <person name="Hildebrand F."/>
            <person name="Pallen M.J."/>
        </authorList>
    </citation>
    <scope>NUCLEOTIDE SEQUENCE [LARGE SCALE GENOMIC DNA]</scope>
    <source>
        <strain evidence="2 3">Sa1BUA8</strain>
    </source>
</reference>
<feature type="transmembrane region" description="Helical" evidence="1">
    <location>
        <begin position="156"/>
        <end position="174"/>
    </location>
</feature>
<evidence type="ECO:0000313" key="3">
    <source>
        <dbReference type="Proteomes" id="UP000822993"/>
    </source>
</evidence>
<keyword evidence="1" id="KW-0472">Membrane</keyword>
<keyword evidence="1" id="KW-1133">Transmembrane helix</keyword>
<feature type="transmembrane region" description="Helical" evidence="1">
    <location>
        <begin position="310"/>
        <end position="328"/>
    </location>
</feature>